<sequence length="308" mass="35135">MSSRLTEDHKRANYRMLCADSLLYLRDYQAIQSSMECLNWWAIPSKNFGVLPNNNCPSVSNLEVFLFTMVSLSLPIVHSWVCNLVEHLFISTNSDLIVFSATSCIDHPLRVTDLQNLNAHIRSCLFMTTITATWVPAAQNACLTRKHLIRLLDTKRVRQSLLLHDARQSCALPFLSSIVSENQLDRHCDSFGELDCNSFLYNGVLVIMVKLQQSIAELFFHVTLGLFLFQIATCMVHTCTILLPLEIVGTTLPKLRFEMFLAHSLNNWLLSFLNCSMLLSQFERLEDKPHVKGDGLMRLSYWALVMTS</sequence>
<reference evidence="1 2" key="1">
    <citation type="submission" date="2018-10" db="EMBL/GenBank/DDBJ databases">
        <title>A high-quality apple genome assembly.</title>
        <authorList>
            <person name="Hu J."/>
        </authorList>
    </citation>
    <scope>NUCLEOTIDE SEQUENCE [LARGE SCALE GENOMIC DNA]</scope>
    <source>
        <strain evidence="2">cv. HFTH1</strain>
        <tissue evidence="1">Young leaf</tissue>
    </source>
</reference>
<protein>
    <submittedName>
        <fullName evidence="1">Uncharacterized protein</fullName>
    </submittedName>
</protein>
<proteinExistence type="predicted"/>
<dbReference type="Proteomes" id="UP000290289">
    <property type="component" value="Chromosome 10"/>
</dbReference>
<keyword evidence="2" id="KW-1185">Reference proteome</keyword>
<evidence type="ECO:0000313" key="1">
    <source>
        <dbReference type="EMBL" id="RXH88084.1"/>
    </source>
</evidence>
<gene>
    <name evidence="1" type="ORF">DVH24_042155</name>
</gene>
<evidence type="ECO:0000313" key="2">
    <source>
        <dbReference type="Proteomes" id="UP000290289"/>
    </source>
</evidence>
<accession>A0A498J162</accession>
<comment type="caution">
    <text evidence="1">The sequence shown here is derived from an EMBL/GenBank/DDBJ whole genome shotgun (WGS) entry which is preliminary data.</text>
</comment>
<name>A0A498J162_MALDO</name>
<dbReference type="EMBL" id="RDQH01000336">
    <property type="protein sequence ID" value="RXH88084.1"/>
    <property type="molecule type" value="Genomic_DNA"/>
</dbReference>
<organism evidence="1 2">
    <name type="scientific">Malus domestica</name>
    <name type="common">Apple</name>
    <name type="synonym">Pyrus malus</name>
    <dbReference type="NCBI Taxonomy" id="3750"/>
    <lineage>
        <taxon>Eukaryota</taxon>
        <taxon>Viridiplantae</taxon>
        <taxon>Streptophyta</taxon>
        <taxon>Embryophyta</taxon>
        <taxon>Tracheophyta</taxon>
        <taxon>Spermatophyta</taxon>
        <taxon>Magnoliopsida</taxon>
        <taxon>eudicotyledons</taxon>
        <taxon>Gunneridae</taxon>
        <taxon>Pentapetalae</taxon>
        <taxon>rosids</taxon>
        <taxon>fabids</taxon>
        <taxon>Rosales</taxon>
        <taxon>Rosaceae</taxon>
        <taxon>Amygdaloideae</taxon>
        <taxon>Maleae</taxon>
        <taxon>Malus</taxon>
    </lineage>
</organism>
<dbReference type="AlphaFoldDB" id="A0A498J162"/>